<evidence type="ECO:0000256" key="3">
    <source>
        <dbReference type="ARBA" id="ARBA00023015"/>
    </source>
</evidence>
<dbReference type="InterPro" id="IPR000551">
    <property type="entry name" value="MerR-type_HTH_dom"/>
</dbReference>
<dbReference type="PROSITE" id="PS50937">
    <property type="entry name" value="HTH_MERR_2"/>
    <property type="match status" value="1"/>
</dbReference>
<dbReference type="Gene3D" id="1.10.1660.10">
    <property type="match status" value="1"/>
</dbReference>
<dbReference type="EMBL" id="CP012900">
    <property type="protein sequence ID" value="ALJ29646.1"/>
    <property type="molecule type" value="Genomic_DNA"/>
</dbReference>
<organism evidence="9 10">
    <name type="scientific">Stenotrophomonas acidaminiphila</name>
    <dbReference type="NCBI Taxonomy" id="128780"/>
    <lineage>
        <taxon>Bacteria</taxon>
        <taxon>Pseudomonadati</taxon>
        <taxon>Pseudomonadota</taxon>
        <taxon>Gammaproteobacteria</taxon>
        <taxon>Lysobacterales</taxon>
        <taxon>Lysobacteraceae</taxon>
        <taxon>Stenotrophomonas</taxon>
    </lineage>
</organism>
<gene>
    <name evidence="9" type="ORF">AOT14_33060</name>
</gene>
<evidence type="ECO:0000313" key="10">
    <source>
        <dbReference type="Proteomes" id="UP000061010"/>
    </source>
</evidence>
<proteinExistence type="predicted"/>
<reference evidence="9 10" key="1">
    <citation type="journal article" date="2015" name="Genome Announc.">
        <title>Complete Genome Sequencing of Stenotrophomonas acidaminiphila ZAC14D2_NAIMI4_2, a Multidrug-Resistant Strain Isolated from Sediments of a Polluted River in Mexico, Uncovers New Antibiotic Resistance Genes and a Novel Class-II Lasso Peptide Biosynthesis Gene Cluster.</title>
        <authorList>
            <person name="Vinuesa P."/>
            <person name="Ochoa-Sanchez L.E."/>
        </authorList>
    </citation>
    <scope>NUCLEOTIDE SEQUENCE [LARGE SCALE GENOMIC DNA]</scope>
    <source>
        <strain evidence="9 10">ZAC14D2_NAIMI4_2</strain>
    </source>
</reference>
<dbReference type="SUPFAM" id="SSF46955">
    <property type="entry name" value="Putative DNA-binding domain"/>
    <property type="match status" value="1"/>
</dbReference>
<evidence type="ECO:0000313" key="9">
    <source>
        <dbReference type="EMBL" id="ALJ29646.1"/>
    </source>
</evidence>
<dbReference type="PANTHER" id="PTHR30204:SF94">
    <property type="entry name" value="HEAVY METAL-DEPENDENT TRANSCRIPTIONAL REGULATOR HI_0293-RELATED"/>
    <property type="match status" value="1"/>
</dbReference>
<keyword evidence="5" id="KW-0804">Transcription</keyword>
<dbReference type="GO" id="GO:0005507">
    <property type="term" value="F:copper ion binding"/>
    <property type="evidence" value="ECO:0007669"/>
    <property type="project" value="InterPro"/>
</dbReference>
<dbReference type="GO" id="GO:0005737">
    <property type="term" value="C:cytoplasm"/>
    <property type="evidence" value="ECO:0007669"/>
    <property type="project" value="UniProtKB-SubCell"/>
</dbReference>
<dbReference type="SMART" id="SM00422">
    <property type="entry name" value="HTH_MERR"/>
    <property type="match status" value="1"/>
</dbReference>
<accession>A0A0S1B3M9</accession>
<feature type="compositionally biased region" description="Low complexity" evidence="7">
    <location>
        <begin position="139"/>
        <end position="149"/>
    </location>
</feature>
<feature type="coiled-coil region" evidence="6">
    <location>
        <begin position="85"/>
        <end position="112"/>
    </location>
</feature>
<evidence type="ECO:0000256" key="6">
    <source>
        <dbReference type="SAM" id="Coils"/>
    </source>
</evidence>
<sequence>MEGAMNIGQAAKATGISAKMIRYYEDNGLIGPVARTGSGYRVYGPRDIHTLGFIKRSRDMGFSVERIAGLLQLWRDRSRHSADVKRLALEHVEVLQQRIAELQEMVATVRTLADCCAGDKRPDCPILSDIATGAPLHPAPRTDAPPARRGALRACQKTPE</sequence>
<dbReference type="CDD" id="cd01108">
    <property type="entry name" value="HTH_CueR"/>
    <property type="match status" value="1"/>
</dbReference>
<evidence type="ECO:0000256" key="1">
    <source>
        <dbReference type="ARBA" id="ARBA00004496"/>
    </source>
</evidence>
<evidence type="ECO:0000259" key="8">
    <source>
        <dbReference type="PROSITE" id="PS50937"/>
    </source>
</evidence>
<dbReference type="InterPro" id="IPR047057">
    <property type="entry name" value="MerR_fam"/>
</dbReference>
<keyword evidence="4" id="KW-0238">DNA-binding</keyword>
<evidence type="ECO:0000256" key="4">
    <source>
        <dbReference type="ARBA" id="ARBA00023125"/>
    </source>
</evidence>
<dbReference type="InterPro" id="IPR009061">
    <property type="entry name" value="DNA-bd_dom_put_sf"/>
</dbReference>
<keyword evidence="6" id="KW-0175">Coiled coil</keyword>
<keyword evidence="10" id="KW-1185">Reference proteome</keyword>
<evidence type="ECO:0000256" key="7">
    <source>
        <dbReference type="SAM" id="MobiDB-lite"/>
    </source>
</evidence>
<dbReference type="PATRIC" id="fig|128780.6.peg.3343"/>
<dbReference type="KEGG" id="sacz:AOT14_33060"/>
<evidence type="ECO:0000256" key="2">
    <source>
        <dbReference type="ARBA" id="ARBA00022490"/>
    </source>
</evidence>
<keyword evidence="2" id="KW-0963">Cytoplasm</keyword>
<feature type="region of interest" description="Disordered" evidence="7">
    <location>
        <begin position="135"/>
        <end position="160"/>
    </location>
</feature>
<dbReference type="NCBIfam" id="TIGR02044">
    <property type="entry name" value="CueR"/>
    <property type="match status" value="1"/>
</dbReference>
<dbReference type="PANTHER" id="PTHR30204">
    <property type="entry name" value="REDOX-CYCLING DRUG-SENSING TRANSCRIPTIONAL ACTIVATOR SOXR"/>
    <property type="match status" value="1"/>
</dbReference>
<dbReference type="PRINTS" id="PR00040">
    <property type="entry name" value="HTHMERR"/>
</dbReference>
<dbReference type="PROSITE" id="PS00552">
    <property type="entry name" value="HTH_MERR_1"/>
    <property type="match status" value="1"/>
</dbReference>
<dbReference type="AlphaFoldDB" id="A0A0S1B3M9"/>
<dbReference type="GO" id="GO:0003677">
    <property type="term" value="F:DNA binding"/>
    <property type="evidence" value="ECO:0007669"/>
    <property type="project" value="UniProtKB-KW"/>
</dbReference>
<protein>
    <submittedName>
        <fullName evidence="9">MerR family transcriptional regulator</fullName>
    </submittedName>
</protein>
<dbReference type="Pfam" id="PF13411">
    <property type="entry name" value="MerR_1"/>
    <property type="match status" value="1"/>
</dbReference>
<dbReference type="GO" id="GO:0045893">
    <property type="term" value="P:positive regulation of DNA-templated transcription"/>
    <property type="evidence" value="ECO:0007669"/>
    <property type="project" value="InterPro"/>
</dbReference>
<dbReference type="Proteomes" id="UP000061010">
    <property type="component" value="Chromosome"/>
</dbReference>
<dbReference type="InterPro" id="IPR011789">
    <property type="entry name" value="CueR"/>
</dbReference>
<keyword evidence="3" id="KW-0805">Transcription regulation</keyword>
<feature type="domain" description="HTH merR-type" evidence="8">
    <location>
        <begin position="4"/>
        <end position="73"/>
    </location>
</feature>
<name>A0A0S1B3M9_9GAMM</name>
<dbReference type="GO" id="GO:0003700">
    <property type="term" value="F:DNA-binding transcription factor activity"/>
    <property type="evidence" value="ECO:0007669"/>
    <property type="project" value="InterPro"/>
</dbReference>
<comment type="subcellular location">
    <subcellularLocation>
        <location evidence="1">Cytoplasm</location>
    </subcellularLocation>
</comment>
<evidence type="ECO:0000256" key="5">
    <source>
        <dbReference type="ARBA" id="ARBA00023163"/>
    </source>
</evidence>